<evidence type="ECO:0000259" key="1">
    <source>
        <dbReference type="Pfam" id="PF01637"/>
    </source>
</evidence>
<dbReference type="InterPro" id="IPR011579">
    <property type="entry name" value="ATPase_dom"/>
</dbReference>
<comment type="caution">
    <text evidence="2">The sequence shown here is derived from an EMBL/GenBank/DDBJ whole genome shotgun (WGS) entry which is preliminary data.</text>
</comment>
<dbReference type="PANTHER" id="PTHR34704:SF1">
    <property type="entry name" value="ATPASE"/>
    <property type="match status" value="1"/>
</dbReference>
<evidence type="ECO:0000313" key="2">
    <source>
        <dbReference type="EMBL" id="MCW4128095.1"/>
    </source>
</evidence>
<name>A0AAP3F5V3_9BACT</name>
<accession>A0AAP3F5V3</accession>
<dbReference type="InterPro" id="IPR027417">
    <property type="entry name" value="P-loop_NTPase"/>
</dbReference>
<gene>
    <name evidence="2" type="ORF">ONT16_07480</name>
</gene>
<organism evidence="2 3">
    <name type="scientific">Segatella copri</name>
    <dbReference type="NCBI Taxonomy" id="165179"/>
    <lineage>
        <taxon>Bacteria</taxon>
        <taxon>Pseudomonadati</taxon>
        <taxon>Bacteroidota</taxon>
        <taxon>Bacteroidia</taxon>
        <taxon>Bacteroidales</taxon>
        <taxon>Prevotellaceae</taxon>
        <taxon>Segatella</taxon>
    </lineage>
</organism>
<dbReference type="AlphaFoldDB" id="A0AAP3F5V3"/>
<dbReference type="RefSeq" id="WP_264965954.1">
    <property type="nucleotide sequence ID" value="NZ_JAPDVK010000002.1"/>
</dbReference>
<evidence type="ECO:0000313" key="3">
    <source>
        <dbReference type="Proteomes" id="UP001209344"/>
    </source>
</evidence>
<proteinExistence type="predicted"/>
<dbReference type="Gene3D" id="3.40.50.300">
    <property type="entry name" value="P-loop containing nucleotide triphosphate hydrolases"/>
    <property type="match status" value="1"/>
</dbReference>
<protein>
    <submittedName>
        <fullName evidence="2">ATP-binding protein</fullName>
    </submittedName>
</protein>
<dbReference type="GO" id="GO:0005524">
    <property type="term" value="F:ATP binding"/>
    <property type="evidence" value="ECO:0007669"/>
    <property type="project" value="UniProtKB-KW"/>
</dbReference>
<sequence length="478" mass="54933">MIVGRKEEIAELDKLYYSDRPEFVAVYGRRRVGKTFLIKQALKDRITFQHTGVSPVDQTSDKSRMKVQLESFYYALLNQGLEGYKQPKSWMEAFFQLEQLLQHLDTGERQVVFIDELPWMDTPRSGFLPAFENFWNGWCSGRDNMMLIVCGSATSWILSNLSRNKGGLYGRLTAEIKLSPFTLRECEEYFEHAQIQMSQYDILQSYMVFGGIPYYISYFQKGLSFEQNVDKILFGSKPRLRDEFNRLFAAIFNNPEDSKKVVRLLATRHTGFTREEISNATGIPLGGGLTNTLAALVESDFIMRYHPYGKAKSVECYKLMDNFCLFWLKYVKTNACDAGFANDNMTSDIMKAWHGVAFEEVCWQHIEQIKRALQIAGVKSSVSAWSVKGDDEQEGVQIDLLILRDDNVVNLCEMKFASAPYHISKDEEMRLRHRIEALKSTLSPKQSVHLTMITTYGVAYGKHSGIVQKEVTMENLFK</sequence>
<dbReference type="Proteomes" id="UP001209344">
    <property type="component" value="Unassembled WGS sequence"/>
</dbReference>
<keyword evidence="2" id="KW-0067">ATP-binding</keyword>
<feature type="domain" description="ATPase" evidence="1">
    <location>
        <begin position="3"/>
        <end position="218"/>
    </location>
</feature>
<dbReference type="Pfam" id="PF01637">
    <property type="entry name" value="ATPase_2"/>
    <property type="match status" value="1"/>
</dbReference>
<dbReference type="SUPFAM" id="SSF52540">
    <property type="entry name" value="P-loop containing nucleoside triphosphate hydrolases"/>
    <property type="match status" value="1"/>
</dbReference>
<dbReference type="PANTHER" id="PTHR34704">
    <property type="entry name" value="ATPASE"/>
    <property type="match status" value="1"/>
</dbReference>
<keyword evidence="2" id="KW-0547">Nucleotide-binding</keyword>
<reference evidence="2" key="1">
    <citation type="submission" date="2022-11" db="EMBL/GenBank/DDBJ databases">
        <title>Genomic repertoires linked with pathogenic potency of arthritogenic Prevotella copri isolated from the gut of rheumatoid arthritis patients.</title>
        <authorList>
            <person name="Nii T."/>
            <person name="Maeda Y."/>
            <person name="Motooka D."/>
            <person name="Naito M."/>
            <person name="Matsumoto Y."/>
            <person name="Ogawa T."/>
            <person name="Oguro-Igashira E."/>
            <person name="Kishikawa T."/>
            <person name="Yamashita M."/>
            <person name="Koizumi S."/>
            <person name="Kurakawa T."/>
            <person name="Okumura R."/>
            <person name="Kayama H."/>
            <person name="Murakami M."/>
            <person name="Sakaguchi T."/>
            <person name="Das B."/>
            <person name="Nakamura S."/>
            <person name="Okada Y."/>
            <person name="Kumanogoh A."/>
            <person name="Takeda K."/>
        </authorList>
    </citation>
    <scope>NUCLEOTIDE SEQUENCE</scope>
    <source>
        <strain evidence="2">F3-75</strain>
    </source>
</reference>
<dbReference type="EMBL" id="JAPDVK010000002">
    <property type="protein sequence ID" value="MCW4128095.1"/>
    <property type="molecule type" value="Genomic_DNA"/>
</dbReference>